<dbReference type="AlphaFoldDB" id="A0A0W0TU84"/>
<evidence type="ECO:0000256" key="8">
    <source>
        <dbReference type="ARBA" id="ARBA00022898"/>
    </source>
</evidence>
<dbReference type="PATRIC" id="fig|45065.4.peg.1362"/>
<evidence type="ECO:0000256" key="15">
    <source>
        <dbReference type="ARBA" id="ARBA00049529"/>
    </source>
</evidence>
<comment type="function">
    <text evidence="16">Involved in the biosynthesis of p-aminobenzoate (PABA), a precursor of tetrahydrofolate. Converts 4-amino-4-deoxychorismate into 4-aminobenzoate (PABA) and pyruvate.</text>
</comment>
<comment type="caution">
    <text evidence="21">The sequence shown here is derived from an EMBL/GenBank/DDBJ whole genome shotgun (WGS) entry which is preliminary data.</text>
</comment>
<dbReference type="InterPro" id="IPR050571">
    <property type="entry name" value="Class-IV_PLP-Dep_Aminotrnsfr"/>
</dbReference>
<evidence type="ECO:0000256" key="6">
    <source>
        <dbReference type="ARBA" id="ARBA00009320"/>
    </source>
</evidence>
<evidence type="ECO:0000313" key="22">
    <source>
        <dbReference type="Proteomes" id="UP000054785"/>
    </source>
</evidence>
<evidence type="ECO:0000256" key="10">
    <source>
        <dbReference type="ARBA" id="ARBA00035633"/>
    </source>
</evidence>
<comment type="catalytic activity">
    <reaction evidence="15">
        <text>4-amino-4-deoxychorismate = 4-aminobenzoate + pyruvate + H(+)</text>
        <dbReference type="Rhea" id="RHEA:16201"/>
        <dbReference type="ChEBI" id="CHEBI:15361"/>
        <dbReference type="ChEBI" id="CHEBI:15378"/>
        <dbReference type="ChEBI" id="CHEBI:17836"/>
        <dbReference type="ChEBI" id="CHEBI:58406"/>
        <dbReference type="EC" id="4.1.3.38"/>
    </reaction>
</comment>
<dbReference type="InterPro" id="IPR001544">
    <property type="entry name" value="Aminotrans_IV"/>
</dbReference>
<evidence type="ECO:0000256" key="14">
    <source>
        <dbReference type="ARBA" id="ARBA00049229"/>
    </source>
</evidence>
<dbReference type="GO" id="GO:0008696">
    <property type="term" value="F:4-amino-4-deoxychorismate lyase activity"/>
    <property type="evidence" value="ECO:0007669"/>
    <property type="project" value="UniProtKB-EC"/>
</dbReference>
<protein>
    <recommendedName>
        <fullName evidence="17">Aminodeoxychorismate lyase</fullName>
        <ecNumber evidence="7">2.6.1.42</ecNumber>
        <ecNumber evidence="11">4.1.3.38</ecNumber>
    </recommendedName>
    <alternativeName>
        <fullName evidence="18">4-amino-4-deoxychorismate lyase</fullName>
    </alternativeName>
</protein>
<reference evidence="21 22" key="1">
    <citation type="submission" date="2015-11" db="EMBL/GenBank/DDBJ databases">
        <title>Genomic analysis of 38 Legionella species identifies large and diverse effector repertoires.</title>
        <authorList>
            <person name="Burstein D."/>
            <person name="Amaro F."/>
            <person name="Zusman T."/>
            <person name="Lifshitz Z."/>
            <person name="Cohen O."/>
            <person name="Gilbert J.A."/>
            <person name="Pupko T."/>
            <person name="Shuman H.A."/>
            <person name="Segal G."/>
        </authorList>
    </citation>
    <scope>NUCLEOTIDE SEQUENCE [LARGE SCALE GENOMIC DNA]</scope>
    <source>
        <strain evidence="21 22">ATCC 49504</strain>
    </source>
</reference>
<dbReference type="GO" id="GO:0004084">
    <property type="term" value="F:branched-chain-amino-acid transaminase activity"/>
    <property type="evidence" value="ECO:0007669"/>
    <property type="project" value="UniProtKB-EC"/>
</dbReference>
<evidence type="ECO:0000256" key="5">
    <source>
        <dbReference type="ARBA" id="ARBA00005072"/>
    </source>
</evidence>
<dbReference type="Pfam" id="PF01063">
    <property type="entry name" value="Aminotran_4"/>
    <property type="match status" value="1"/>
</dbReference>
<evidence type="ECO:0000256" key="17">
    <source>
        <dbReference type="ARBA" id="ARBA00069174"/>
    </source>
</evidence>
<dbReference type="SUPFAM" id="SSF56752">
    <property type="entry name" value="D-aminoacid aminotransferase-like PLP-dependent enzymes"/>
    <property type="match status" value="1"/>
</dbReference>
<sequence length="257" mass="27855">MRECAHFLPDERIFLGQGVFETLKVRAGRPLFADAHFRRLQQSASTLGIAFELDFPAFEKRLLKALAGEAASSNGLKVLVSAGSAPRGYLHEARAPGMHVQAFTYIRQTAPVVLVSAPWQRDAANPLYGHKTVNALENLLAAKDAHARGASDALFFNTKGHATETTTANLFGCSNGILWTPPLNDGVLPGITRARVFDICKALAIPCEERPVDDSLLAGADALALTNSLQGMRHVESFNGQVYARFHPLMKAIAEHL</sequence>
<dbReference type="InterPro" id="IPR018300">
    <property type="entry name" value="Aminotrans_IV_CS"/>
</dbReference>
<dbReference type="PANTHER" id="PTHR42743:SF11">
    <property type="entry name" value="AMINODEOXYCHORISMATE LYASE"/>
    <property type="match status" value="1"/>
</dbReference>
<evidence type="ECO:0000256" key="4">
    <source>
        <dbReference type="ARBA" id="ARBA00004931"/>
    </source>
</evidence>
<dbReference type="InterPro" id="IPR043132">
    <property type="entry name" value="BCAT-like_C"/>
</dbReference>
<dbReference type="RefSeq" id="WP_028385980.1">
    <property type="nucleotide sequence ID" value="NZ_CAAAHN010000011.1"/>
</dbReference>
<evidence type="ECO:0000256" key="1">
    <source>
        <dbReference type="ARBA" id="ARBA00001933"/>
    </source>
</evidence>
<comment type="pathway">
    <text evidence="5">Amino-acid biosynthesis; L-leucine biosynthesis; L-leucine from 3-methyl-2-oxobutanoate: step 4/4.</text>
</comment>
<comment type="pathway">
    <text evidence="3">Amino-acid biosynthesis; L-isoleucine biosynthesis; L-isoleucine from 2-oxobutanoate: step 4/4.</text>
</comment>
<evidence type="ECO:0000256" key="7">
    <source>
        <dbReference type="ARBA" id="ARBA00013053"/>
    </source>
</evidence>
<dbReference type="EC" id="4.1.3.38" evidence="11"/>
<keyword evidence="9" id="KW-0289">Folate biosynthesis</keyword>
<comment type="catalytic activity">
    <reaction evidence="14">
        <text>L-leucine + 2-oxoglutarate = 4-methyl-2-oxopentanoate + L-glutamate</text>
        <dbReference type="Rhea" id="RHEA:18321"/>
        <dbReference type="ChEBI" id="CHEBI:16810"/>
        <dbReference type="ChEBI" id="CHEBI:17865"/>
        <dbReference type="ChEBI" id="CHEBI:29985"/>
        <dbReference type="ChEBI" id="CHEBI:57427"/>
        <dbReference type="EC" id="2.6.1.42"/>
    </reaction>
</comment>
<evidence type="ECO:0000256" key="2">
    <source>
        <dbReference type="ARBA" id="ARBA00003109"/>
    </source>
</evidence>
<dbReference type="EMBL" id="LNYC01000051">
    <property type="protein sequence ID" value="KTC98997.1"/>
    <property type="molecule type" value="Genomic_DNA"/>
</dbReference>
<evidence type="ECO:0000256" key="13">
    <source>
        <dbReference type="ARBA" id="ARBA00048798"/>
    </source>
</evidence>
<dbReference type="FunFam" id="3.20.10.10:FF:000002">
    <property type="entry name" value="D-alanine aminotransferase"/>
    <property type="match status" value="1"/>
</dbReference>
<comment type="similarity">
    <text evidence="6 19">Belongs to the class-IV pyridoxal-phosphate-dependent aminotransferase family.</text>
</comment>
<evidence type="ECO:0000256" key="16">
    <source>
        <dbReference type="ARBA" id="ARBA00054027"/>
    </source>
</evidence>
<name>A0A0W0TU84_9GAMM</name>
<evidence type="ECO:0000256" key="12">
    <source>
        <dbReference type="ARBA" id="ARBA00048212"/>
    </source>
</evidence>
<dbReference type="InterPro" id="IPR036038">
    <property type="entry name" value="Aminotransferase-like"/>
</dbReference>
<organism evidence="21 22">
    <name type="scientific">Legionella geestiana</name>
    <dbReference type="NCBI Taxonomy" id="45065"/>
    <lineage>
        <taxon>Bacteria</taxon>
        <taxon>Pseudomonadati</taxon>
        <taxon>Pseudomonadota</taxon>
        <taxon>Gammaproteobacteria</taxon>
        <taxon>Legionellales</taxon>
        <taxon>Legionellaceae</taxon>
        <taxon>Legionella</taxon>
    </lineage>
</organism>
<comment type="pathway">
    <text evidence="4">Amino-acid biosynthesis; L-valine biosynthesis; L-valine from pyruvate: step 4/4.</text>
</comment>
<dbReference type="EC" id="2.6.1.42" evidence="7"/>
<keyword evidence="21" id="KW-0456">Lyase</keyword>
<evidence type="ECO:0000256" key="19">
    <source>
        <dbReference type="RuleBase" id="RU004106"/>
    </source>
</evidence>
<comment type="catalytic activity">
    <reaction evidence="13">
        <text>L-isoleucine + 2-oxoglutarate = (S)-3-methyl-2-oxopentanoate + L-glutamate</text>
        <dbReference type="Rhea" id="RHEA:24801"/>
        <dbReference type="ChEBI" id="CHEBI:16810"/>
        <dbReference type="ChEBI" id="CHEBI:29985"/>
        <dbReference type="ChEBI" id="CHEBI:35146"/>
        <dbReference type="ChEBI" id="CHEBI:58045"/>
        <dbReference type="EC" id="2.6.1.42"/>
    </reaction>
</comment>
<dbReference type="PROSITE" id="PS00770">
    <property type="entry name" value="AA_TRANSFER_CLASS_4"/>
    <property type="match status" value="1"/>
</dbReference>
<accession>A0A0W0TU84</accession>
<dbReference type="GO" id="GO:0008652">
    <property type="term" value="P:amino acid biosynthetic process"/>
    <property type="evidence" value="ECO:0007669"/>
    <property type="project" value="UniProtKB-ARBA"/>
</dbReference>
<dbReference type="GO" id="GO:0046656">
    <property type="term" value="P:folic acid biosynthetic process"/>
    <property type="evidence" value="ECO:0007669"/>
    <property type="project" value="UniProtKB-KW"/>
</dbReference>
<comment type="pathway">
    <text evidence="10">Cofactor biosynthesis; tetrahydrofolate biosynthesis; 4-aminobenzoate from chorismate: step 2/2.</text>
</comment>
<keyword evidence="22" id="KW-1185">Reference proteome</keyword>
<evidence type="ECO:0000313" key="21">
    <source>
        <dbReference type="EMBL" id="KTC98997.1"/>
    </source>
</evidence>
<dbReference type="OrthoDB" id="9805628at2"/>
<comment type="catalytic activity">
    <reaction evidence="12">
        <text>L-valine + 2-oxoglutarate = 3-methyl-2-oxobutanoate + L-glutamate</text>
        <dbReference type="Rhea" id="RHEA:24813"/>
        <dbReference type="ChEBI" id="CHEBI:11851"/>
        <dbReference type="ChEBI" id="CHEBI:16810"/>
        <dbReference type="ChEBI" id="CHEBI:29985"/>
        <dbReference type="ChEBI" id="CHEBI:57762"/>
        <dbReference type="EC" id="2.6.1.42"/>
    </reaction>
</comment>
<gene>
    <name evidence="21" type="ORF">Lgee_1263</name>
</gene>
<dbReference type="PANTHER" id="PTHR42743">
    <property type="entry name" value="AMINO-ACID AMINOTRANSFERASE"/>
    <property type="match status" value="1"/>
</dbReference>
<dbReference type="Gene3D" id="3.20.10.10">
    <property type="entry name" value="D-amino Acid Aminotransferase, subunit A, domain 2"/>
    <property type="match status" value="1"/>
</dbReference>
<dbReference type="Proteomes" id="UP000054785">
    <property type="component" value="Unassembled WGS sequence"/>
</dbReference>
<evidence type="ECO:0000256" key="20">
    <source>
        <dbReference type="RuleBase" id="RU004516"/>
    </source>
</evidence>
<evidence type="ECO:0000256" key="11">
    <source>
        <dbReference type="ARBA" id="ARBA00035676"/>
    </source>
</evidence>
<keyword evidence="8 20" id="KW-0663">Pyridoxal phosphate</keyword>
<evidence type="ECO:0000256" key="18">
    <source>
        <dbReference type="ARBA" id="ARBA00080135"/>
    </source>
</evidence>
<dbReference type="InterPro" id="IPR043131">
    <property type="entry name" value="BCAT-like_N"/>
</dbReference>
<comment type="cofactor">
    <cofactor evidence="1 20">
        <name>pyridoxal 5'-phosphate</name>
        <dbReference type="ChEBI" id="CHEBI:597326"/>
    </cofactor>
</comment>
<dbReference type="STRING" id="45065.Lgee_1263"/>
<evidence type="ECO:0000256" key="3">
    <source>
        <dbReference type="ARBA" id="ARBA00004824"/>
    </source>
</evidence>
<comment type="function">
    <text evidence="2">Acts on leucine, isoleucine and valine.</text>
</comment>
<proteinExistence type="inferred from homology"/>
<evidence type="ECO:0000256" key="9">
    <source>
        <dbReference type="ARBA" id="ARBA00022909"/>
    </source>
</evidence>
<dbReference type="Gene3D" id="3.30.470.10">
    <property type="match status" value="1"/>
</dbReference>